<proteinExistence type="inferred from homology"/>
<evidence type="ECO:0000256" key="2">
    <source>
        <dbReference type="ARBA" id="ARBA00022475"/>
    </source>
</evidence>
<keyword evidence="4 7" id="KW-1133">Transmembrane helix</keyword>
<feature type="transmembrane region" description="Helical" evidence="7">
    <location>
        <begin position="307"/>
        <end position="328"/>
    </location>
</feature>
<accession>A0A4R5B6N5</accession>
<evidence type="ECO:0000259" key="8">
    <source>
        <dbReference type="Pfam" id="PF02687"/>
    </source>
</evidence>
<evidence type="ECO:0000256" key="6">
    <source>
        <dbReference type="ARBA" id="ARBA00038076"/>
    </source>
</evidence>
<evidence type="ECO:0000256" key="7">
    <source>
        <dbReference type="SAM" id="Phobius"/>
    </source>
</evidence>
<organism evidence="10 11">
    <name type="scientific">Actinomadura rubrisoli</name>
    <dbReference type="NCBI Taxonomy" id="2530368"/>
    <lineage>
        <taxon>Bacteria</taxon>
        <taxon>Bacillati</taxon>
        <taxon>Actinomycetota</taxon>
        <taxon>Actinomycetes</taxon>
        <taxon>Streptosporangiales</taxon>
        <taxon>Thermomonosporaceae</taxon>
        <taxon>Actinomadura</taxon>
    </lineage>
</organism>
<keyword evidence="5 7" id="KW-0472">Membrane</keyword>
<evidence type="ECO:0000256" key="4">
    <source>
        <dbReference type="ARBA" id="ARBA00022989"/>
    </source>
</evidence>
<feature type="transmembrane region" description="Helical" evidence="7">
    <location>
        <begin position="781"/>
        <end position="804"/>
    </location>
</feature>
<keyword evidence="2" id="KW-1003">Cell membrane</keyword>
<reference evidence="10 11" key="1">
    <citation type="submission" date="2019-03" db="EMBL/GenBank/DDBJ databases">
        <title>Draft genome sequences of novel Actinobacteria.</title>
        <authorList>
            <person name="Sahin N."/>
            <person name="Ay H."/>
            <person name="Saygin H."/>
        </authorList>
    </citation>
    <scope>NUCLEOTIDE SEQUENCE [LARGE SCALE GENOMIC DNA]</scope>
    <source>
        <strain evidence="10 11">H3C3</strain>
    </source>
</reference>
<feature type="transmembrane region" description="Helical" evidence="7">
    <location>
        <begin position="831"/>
        <end position="850"/>
    </location>
</feature>
<keyword evidence="11" id="KW-1185">Reference proteome</keyword>
<evidence type="ECO:0000256" key="3">
    <source>
        <dbReference type="ARBA" id="ARBA00022692"/>
    </source>
</evidence>
<evidence type="ECO:0000256" key="5">
    <source>
        <dbReference type="ARBA" id="ARBA00023136"/>
    </source>
</evidence>
<feature type="transmembrane region" description="Helical" evidence="7">
    <location>
        <begin position="740"/>
        <end position="760"/>
    </location>
</feature>
<dbReference type="PANTHER" id="PTHR30572">
    <property type="entry name" value="MEMBRANE COMPONENT OF TRANSPORTER-RELATED"/>
    <property type="match status" value="1"/>
</dbReference>
<keyword evidence="3 7" id="KW-0812">Transmembrane</keyword>
<feature type="transmembrane region" description="Helical" evidence="7">
    <location>
        <begin position="348"/>
        <end position="371"/>
    </location>
</feature>
<comment type="caution">
    <text evidence="10">The sequence shown here is derived from an EMBL/GenBank/DDBJ whole genome shotgun (WGS) entry which is preliminary data.</text>
</comment>
<evidence type="ECO:0000313" key="11">
    <source>
        <dbReference type="Proteomes" id="UP000294513"/>
    </source>
</evidence>
<gene>
    <name evidence="10" type="ORF">E1298_25350</name>
</gene>
<dbReference type="InterPro" id="IPR050250">
    <property type="entry name" value="Macrolide_Exporter_MacB"/>
</dbReference>
<evidence type="ECO:0000256" key="1">
    <source>
        <dbReference type="ARBA" id="ARBA00004651"/>
    </source>
</evidence>
<dbReference type="InterPro" id="IPR003838">
    <property type="entry name" value="ABC3_permease_C"/>
</dbReference>
<comment type="similarity">
    <text evidence="6">Belongs to the ABC-4 integral membrane protein family.</text>
</comment>
<feature type="transmembrane region" description="Helical" evidence="7">
    <location>
        <begin position="383"/>
        <end position="403"/>
    </location>
</feature>
<protein>
    <submittedName>
        <fullName evidence="10">FtsX-like permease family protein</fullName>
    </submittedName>
</protein>
<evidence type="ECO:0000259" key="9">
    <source>
        <dbReference type="Pfam" id="PF12704"/>
    </source>
</evidence>
<feature type="transmembrane region" description="Helical" evidence="7">
    <location>
        <begin position="509"/>
        <end position="529"/>
    </location>
</feature>
<dbReference type="Pfam" id="PF12704">
    <property type="entry name" value="MacB_PCD"/>
    <property type="match status" value="1"/>
</dbReference>
<sequence>MNGPWTRLARTQWAPLAALAVLALVAAVLAVTVPSRTADGYDRAAAASLGADGDVRVEARVAGTEGFRSVPTASDMALNSVNWQQLLPSTLRAVVGAPEQSVSTRGDRVPDPSPEPRIVTVSWDDGALKRLRLVAGAPPFNQVSDDSDDDRGREVQIGVSQQVAAKFGYKVGQRLRVGTRRVRITGLYAPVNASDPYWVSRGDMLRWRSGLNGDGVMVHHATALVDAGAYGLLTRADDQLTYTWRFPVRGDALTNERTGAMAADLEAYRAAIKNRSDVFPCEVVTALDARLKSYAGQLRTAKTVLGLAHSGLAAVAAGVLLLAAGLLAERLRPLLATMRARGASLRQLAAPACGLAALAVLPAAALGYGAGRLLGTGPPQAQSVYVIAALVALVLALPAVMIVREHAGVAPAADRREDLAAARTSRRRLVLEALVVVLAVIGVVLLRRRGPAGGDDPLVAAVPVLLGAALGLLVLRVYPYLLRAAGRALKRGRGVVGFLGFARGARQSAIGALPLVVLLLAATVAGFAATVETALQRGQENAAWAAVGADARMAAEQFDPGVLGKVRAVRGVKDAVQARVVNDLRPQSGPARITLIAIDLEAYERIAPGRLPAHPRGALLSPAAARDLGSGPVTLSKPGFDPIRVEPSGRIEDFPGGPGAAFAVVPYRTLKGTQAFPNEVFVRGDPDRAALQAALRASLPPNPAAGGFDQVIEVRRDALKEMTRAPMVDVVNDTFRDATLAGGAFGLLAVLLVLVVGARARGRSIAQLRVLGLSRRQSRNLALVEITPVLLCAVGAGWVLGLLLPGITGPVVDLRPYTGGFAAGNYAVDPAALPALLGALLLAAAAAVAVDRAFDARRDLGGVLRTGE</sequence>
<feature type="transmembrane region" description="Helical" evidence="7">
    <location>
        <begin position="458"/>
        <end position="481"/>
    </location>
</feature>
<dbReference type="RefSeq" id="WP_131897458.1">
    <property type="nucleotide sequence ID" value="NZ_SMKU01000148.1"/>
</dbReference>
<name>A0A4R5B6N5_9ACTN</name>
<dbReference type="GO" id="GO:0005886">
    <property type="term" value="C:plasma membrane"/>
    <property type="evidence" value="ECO:0007669"/>
    <property type="project" value="UniProtKB-SubCell"/>
</dbReference>
<feature type="domain" description="ABC3 transporter permease C-terminal" evidence="8">
    <location>
        <begin position="746"/>
        <end position="848"/>
    </location>
</feature>
<dbReference type="GO" id="GO:0022857">
    <property type="term" value="F:transmembrane transporter activity"/>
    <property type="evidence" value="ECO:0007669"/>
    <property type="project" value="TreeGrafter"/>
</dbReference>
<dbReference type="Pfam" id="PF02687">
    <property type="entry name" value="FtsX"/>
    <property type="match status" value="1"/>
</dbReference>
<dbReference type="OrthoDB" id="3499910at2"/>
<evidence type="ECO:0000313" key="10">
    <source>
        <dbReference type="EMBL" id="TDD80703.1"/>
    </source>
</evidence>
<dbReference type="EMBL" id="SMKU01000148">
    <property type="protein sequence ID" value="TDD80703.1"/>
    <property type="molecule type" value="Genomic_DNA"/>
</dbReference>
<feature type="domain" description="MacB-like periplasmic core" evidence="9">
    <location>
        <begin position="18"/>
        <end position="194"/>
    </location>
</feature>
<dbReference type="Proteomes" id="UP000294513">
    <property type="component" value="Unassembled WGS sequence"/>
</dbReference>
<dbReference type="InterPro" id="IPR025857">
    <property type="entry name" value="MacB_PCD"/>
</dbReference>
<feature type="transmembrane region" description="Helical" evidence="7">
    <location>
        <begin position="429"/>
        <end position="446"/>
    </location>
</feature>
<comment type="subcellular location">
    <subcellularLocation>
        <location evidence="1">Cell membrane</location>
        <topology evidence="1">Multi-pass membrane protein</topology>
    </subcellularLocation>
</comment>
<dbReference type="PANTHER" id="PTHR30572:SF4">
    <property type="entry name" value="ABC TRANSPORTER PERMEASE YTRF"/>
    <property type="match status" value="1"/>
</dbReference>
<dbReference type="AlphaFoldDB" id="A0A4R5B6N5"/>